<dbReference type="Proteomes" id="UP000675920">
    <property type="component" value="Unplaced"/>
</dbReference>
<dbReference type="Pfam" id="PF00793">
    <property type="entry name" value="DAHP_synth_1"/>
    <property type="match status" value="1"/>
</dbReference>
<evidence type="ECO:0000256" key="1">
    <source>
        <dbReference type="ARBA" id="ARBA00004496"/>
    </source>
</evidence>
<comment type="pathway">
    <text evidence="3 8">Carbohydrate biosynthesis; 3-deoxy-D-manno-octulosonate biosynthesis; 3-deoxy-D-manno-octulosonate from D-ribulose 5-phosphate: step 2/3.</text>
</comment>
<keyword evidence="10" id="KW-1185">Reference proteome</keyword>
<proteinExistence type="inferred from homology"/>
<evidence type="ECO:0000313" key="11">
    <source>
        <dbReference type="RefSeq" id="WP_028311417.1"/>
    </source>
</evidence>
<dbReference type="NCBIfam" id="TIGR01362">
    <property type="entry name" value="KDO8P_synth"/>
    <property type="match status" value="1"/>
</dbReference>
<evidence type="ECO:0000256" key="3">
    <source>
        <dbReference type="ARBA" id="ARBA00004845"/>
    </source>
</evidence>
<evidence type="ECO:0000313" key="10">
    <source>
        <dbReference type="Proteomes" id="UP000675920"/>
    </source>
</evidence>
<keyword evidence="6 8" id="KW-0808">Transferase</keyword>
<dbReference type="NCBIfam" id="NF003543">
    <property type="entry name" value="PRK05198.1"/>
    <property type="match status" value="1"/>
</dbReference>
<evidence type="ECO:0000256" key="5">
    <source>
        <dbReference type="ARBA" id="ARBA00022490"/>
    </source>
</evidence>
<evidence type="ECO:0000256" key="2">
    <source>
        <dbReference type="ARBA" id="ARBA00004756"/>
    </source>
</evidence>
<dbReference type="UniPathway" id="UPA00357">
    <property type="reaction ID" value="UER00474"/>
</dbReference>
<protein>
    <recommendedName>
        <fullName evidence="8">2-dehydro-3-deoxyphosphooctonate aldolase</fullName>
        <ecNumber evidence="8">2.5.1.55</ecNumber>
    </recommendedName>
    <alternativeName>
        <fullName evidence="8">3-deoxy-D-manno-octulosonic acid 8-phosphate synthase</fullName>
    </alternativeName>
    <alternativeName>
        <fullName evidence="8">KDO-8-phosphate synthase</fullName>
        <shortName evidence="8">KDO 8-P synthase</shortName>
        <shortName evidence="8">KDOPS</shortName>
    </alternativeName>
    <alternativeName>
        <fullName evidence="8">Phospho-2-dehydro-3-deoxyoctonate aldolase</fullName>
    </alternativeName>
</protein>
<dbReference type="InterPro" id="IPR006218">
    <property type="entry name" value="DAHP1/KDSA"/>
</dbReference>
<dbReference type="RefSeq" id="WP_028311417.1">
    <property type="nucleotide sequence ID" value="NZ_AXWS01000008.1"/>
</dbReference>
<dbReference type="GO" id="GO:0019294">
    <property type="term" value="P:keto-3-deoxy-D-manno-octulosonic acid biosynthetic process"/>
    <property type="evidence" value="ECO:0007669"/>
    <property type="project" value="UniProtKB-UniRule"/>
</dbReference>
<dbReference type="InterPro" id="IPR006269">
    <property type="entry name" value="KDO8P_synthase"/>
</dbReference>
<keyword evidence="8" id="KW-0448">Lipopolysaccharide biosynthesis</keyword>
<organism evidence="10 11">
    <name type="scientific">Derxia gummosa DSM 723</name>
    <dbReference type="NCBI Taxonomy" id="1121388"/>
    <lineage>
        <taxon>Bacteria</taxon>
        <taxon>Pseudomonadati</taxon>
        <taxon>Pseudomonadota</taxon>
        <taxon>Betaproteobacteria</taxon>
        <taxon>Burkholderiales</taxon>
        <taxon>Alcaligenaceae</taxon>
        <taxon>Derxia</taxon>
    </lineage>
</organism>
<comment type="catalytic activity">
    <reaction evidence="7 8">
        <text>D-arabinose 5-phosphate + phosphoenolpyruvate + H2O = 3-deoxy-alpha-D-manno-2-octulosonate-8-phosphate + phosphate</text>
        <dbReference type="Rhea" id="RHEA:14053"/>
        <dbReference type="ChEBI" id="CHEBI:15377"/>
        <dbReference type="ChEBI" id="CHEBI:43474"/>
        <dbReference type="ChEBI" id="CHEBI:57693"/>
        <dbReference type="ChEBI" id="CHEBI:58702"/>
        <dbReference type="ChEBI" id="CHEBI:85985"/>
        <dbReference type="EC" id="2.5.1.55"/>
    </reaction>
</comment>
<dbReference type="OrthoDB" id="9776934at2"/>
<keyword evidence="5 8" id="KW-0963">Cytoplasm</keyword>
<accession>A0A8B6X3R5</accession>
<dbReference type="UniPathway" id="UPA00030"/>
<evidence type="ECO:0000256" key="7">
    <source>
        <dbReference type="ARBA" id="ARBA00049112"/>
    </source>
</evidence>
<gene>
    <name evidence="8 11" type="primary">kdsA</name>
</gene>
<evidence type="ECO:0000259" key="9">
    <source>
        <dbReference type="Pfam" id="PF00793"/>
    </source>
</evidence>
<sequence>MQLCGFEVGLDRPFFLIAGPCVIESRDLAHETAGKLKEITAELGIPFIYKSSFDKANRSSGKSFRGLGMDKGLEILADTRAKIGVPVLTDIHTEDEVKPVAEVVDVLQTPAFLCRQTDFIRACAQSGKPVNIKKGQFLAPGDMKNVIDKAREAAREAGLADDVFMACERGVSFGYNNLVSDMRSLAIMRETGCPVVFDATHSVQLPGGQGTSSGGQREFVPVLARAAVAVGIGGLFMETHPDPANAKSDGPNAVPLGRMKELLAVLKELDTLTKRAGFLETNFA</sequence>
<evidence type="ECO:0000256" key="8">
    <source>
        <dbReference type="HAMAP-Rule" id="MF_00056"/>
    </source>
</evidence>
<dbReference type="AlphaFoldDB" id="A0A8B6X3R5"/>
<name>A0A8B6X3R5_9BURK</name>
<dbReference type="SUPFAM" id="SSF51569">
    <property type="entry name" value="Aldolase"/>
    <property type="match status" value="1"/>
</dbReference>
<comment type="subcellular location">
    <subcellularLocation>
        <location evidence="1 8">Cytoplasm</location>
    </subcellularLocation>
</comment>
<comment type="similarity">
    <text evidence="4 8">Belongs to the KdsA family.</text>
</comment>
<dbReference type="HAMAP" id="MF_00056">
    <property type="entry name" value="KDO8P_synth"/>
    <property type="match status" value="1"/>
</dbReference>
<dbReference type="PANTHER" id="PTHR21057">
    <property type="entry name" value="PHOSPHO-2-DEHYDRO-3-DEOXYHEPTONATE ALDOLASE"/>
    <property type="match status" value="1"/>
</dbReference>
<dbReference type="GO" id="GO:0005737">
    <property type="term" value="C:cytoplasm"/>
    <property type="evidence" value="ECO:0007669"/>
    <property type="project" value="UniProtKB-SubCell"/>
</dbReference>
<dbReference type="EC" id="2.5.1.55" evidence="8"/>
<dbReference type="Gene3D" id="3.20.20.70">
    <property type="entry name" value="Aldolase class I"/>
    <property type="match status" value="1"/>
</dbReference>
<dbReference type="GO" id="GO:0008676">
    <property type="term" value="F:3-deoxy-8-phosphooctulonate synthase activity"/>
    <property type="evidence" value="ECO:0007669"/>
    <property type="project" value="UniProtKB-UniRule"/>
</dbReference>
<comment type="pathway">
    <text evidence="2">Bacterial outer membrane biogenesis; lipopolysaccharide biosynthesis.</text>
</comment>
<feature type="domain" description="DAHP synthetase I/KDSA" evidence="9">
    <location>
        <begin position="8"/>
        <end position="274"/>
    </location>
</feature>
<dbReference type="InterPro" id="IPR013785">
    <property type="entry name" value="Aldolase_TIM"/>
</dbReference>
<reference evidence="11" key="1">
    <citation type="submission" date="2025-08" db="UniProtKB">
        <authorList>
            <consortium name="RefSeq"/>
        </authorList>
    </citation>
    <scope>IDENTIFICATION</scope>
</reference>
<evidence type="ECO:0000256" key="6">
    <source>
        <dbReference type="ARBA" id="ARBA00022679"/>
    </source>
</evidence>
<evidence type="ECO:0000256" key="4">
    <source>
        <dbReference type="ARBA" id="ARBA00010499"/>
    </source>
</evidence>